<feature type="domain" description="Reverse transcriptase Ty1/copia-type" evidence="1">
    <location>
        <begin position="11"/>
        <end position="82"/>
    </location>
</feature>
<dbReference type="AlphaFoldDB" id="A0A176WBR2"/>
<evidence type="ECO:0000313" key="3">
    <source>
        <dbReference type="Proteomes" id="UP000077202"/>
    </source>
</evidence>
<name>A0A176WBR2_MARPO</name>
<reference evidence="2" key="1">
    <citation type="submission" date="2016-03" db="EMBL/GenBank/DDBJ databases">
        <title>Mechanisms controlling the formation of the plant cell surface in tip-growing cells are functionally conserved among land plants.</title>
        <authorList>
            <person name="Honkanen S."/>
            <person name="Jones V.A."/>
            <person name="Morieri G."/>
            <person name="Champion C."/>
            <person name="Hetherington A.J."/>
            <person name="Kelly S."/>
            <person name="Saint-Marcoux D."/>
            <person name="Proust H."/>
            <person name="Prescott H."/>
            <person name="Dolan L."/>
        </authorList>
    </citation>
    <scope>NUCLEOTIDE SEQUENCE [LARGE SCALE GENOMIC DNA]</scope>
    <source>
        <tissue evidence="2">Whole gametophyte</tissue>
    </source>
</reference>
<evidence type="ECO:0000259" key="1">
    <source>
        <dbReference type="Pfam" id="PF07727"/>
    </source>
</evidence>
<dbReference type="Pfam" id="PF07727">
    <property type="entry name" value="RVT_2"/>
    <property type="match status" value="1"/>
</dbReference>
<dbReference type="Proteomes" id="UP000077202">
    <property type="component" value="Unassembled WGS sequence"/>
</dbReference>
<organism evidence="2 3">
    <name type="scientific">Marchantia polymorpha subsp. ruderalis</name>
    <dbReference type="NCBI Taxonomy" id="1480154"/>
    <lineage>
        <taxon>Eukaryota</taxon>
        <taxon>Viridiplantae</taxon>
        <taxon>Streptophyta</taxon>
        <taxon>Embryophyta</taxon>
        <taxon>Marchantiophyta</taxon>
        <taxon>Marchantiopsida</taxon>
        <taxon>Marchantiidae</taxon>
        <taxon>Marchantiales</taxon>
        <taxon>Marchantiaceae</taxon>
        <taxon>Marchantia</taxon>
    </lineage>
</organism>
<evidence type="ECO:0000313" key="2">
    <source>
        <dbReference type="EMBL" id="OAE30587.1"/>
    </source>
</evidence>
<keyword evidence="3" id="KW-1185">Reference proteome</keyword>
<dbReference type="InterPro" id="IPR013103">
    <property type="entry name" value="RVT_2"/>
</dbReference>
<accession>A0A176WBR2</accession>
<sequence>MERKMESLIDNKTWELVEPPTDQMLIDSKWMYKLKDNLKGDKVKIFKARLVARGFTQEKCVDYNEVFSTVAKYATICLLVHIPDKL</sequence>
<proteinExistence type="predicted"/>
<protein>
    <recommendedName>
        <fullName evidence="1">Reverse transcriptase Ty1/copia-type domain-containing protein</fullName>
    </recommendedName>
</protein>
<gene>
    <name evidence="2" type="ORF">AXG93_40s1140</name>
</gene>
<comment type="caution">
    <text evidence="2">The sequence shown here is derived from an EMBL/GenBank/DDBJ whole genome shotgun (WGS) entry which is preliminary data.</text>
</comment>
<dbReference type="EMBL" id="LVLJ01001298">
    <property type="protein sequence ID" value="OAE30587.1"/>
    <property type="molecule type" value="Genomic_DNA"/>
</dbReference>